<feature type="domain" description="CHK kinase-like" evidence="1">
    <location>
        <begin position="114"/>
        <end position="270"/>
    </location>
</feature>
<dbReference type="SMART" id="SM00587">
    <property type="entry name" value="CHK"/>
    <property type="match status" value="1"/>
</dbReference>
<accession>A0ABU9T087</accession>
<dbReference type="Proteomes" id="UP001461163">
    <property type="component" value="Unassembled WGS sequence"/>
</dbReference>
<dbReference type="Pfam" id="PF02958">
    <property type="entry name" value="EcKL"/>
    <property type="match status" value="1"/>
</dbReference>
<dbReference type="InterPro" id="IPR015897">
    <property type="entry name" value="CHK_kinase-like"/>
</dbReference>
<sequence>MQTQLLLALRDFFNDPRLIKRELLQSLWSEYGEIAGYDSPKLGKSVIVKHVSPPSKVHHPRGWHSDVGHQRKVRSYQVEAEFYQSFAGRCDETCYVPQFIGLIKEPNHPEQLTLIMEDLKSSGFDLLYTGVTDTQIKTVLSWLAHFHARFINIDTSTLWPVGCYWYLATRQAEFDAMPQGVLKNNAQRIDEALNNARFQTLLHGDAKLANFCFGAGEKVAAVDFQYVGRGIGVKDVMYFLGSCLSAPVLFEKHDIYINYYFAQLNKTLISRHPHENNQPWVAQLEEEWRGLIPFAWADFHRFLLGWSPEHVKINEFMQGQTAKVLNSVT</sequence>
<dbReference type="RefSeq" id="WP_342882651.1">
    <property type="nucleotide sequence ID" value="NZ_JBBMQS010000015.1"/>
</dbReference>
<evidence type="ECO:0000259" key="1">
    <source>
        <dbReference type="SMART" id="SM00587"/>
    </source>
</evidence>
<evidence type="ECO:0000313" key="2">
    <source>
        <dbReference type="EMBL" id="MEM5499553.1"/>
    </source>
</evidence>
<dbReference type="PANTHER" id="PTHR11012:SF30">
    <property type="entry name" value="PROTEIN KINASE-LIKE DOMAIN-CONTAINING"/>
    <property type="match status" value="1"/>
</dbReference>
<proteinExistence type="predicted"/>
<keyword evidence="3" id="KW-1185">Reference proteome</keyword>
<dbReference type="SUPFAM" id="SSF56112">
    <property type="entry name" value="Protein kinase-like (PK-like)"/>
    <property type="match status" value="1"/>
</dbReference>
<reference evidence="2 3" key="1">
    <citation type="submission" date="2024-03" db="EMBL/GenBank/DDBJ databases">
        <title>Community enrichment and isolation of bacterial strains for fucoidan degradation.</title>
        <authorList>
            <person name="Sichert A."/>
        </authorList>
    </citation>
    <scope>NUCLEOTIDE SEQUENCE [LARGE SCALE GENOMIC DNA]</scope>
    <source>
        <strain evidence="2 3">AS12</strain>
    </source>
</reference>
<dbReference type="EMBL" id="JBBMQS010000015">
    <property type="protein sequence ID" value="MEM5499553.1"/>
    <property type="molecule type" value="Genomic_DNA"/>
</dbReference>
<dbReference type="Gene3D" id="3.90.1200.10">
    <property type="match status" value="1"/>
</dbReference>
<dbReference type="InterPro" id="IPR011009">
    <property type="entry name" value="Kinase-like_dom_sf"/>
</dbReference>
<comment type="caution">
    <text evidence="2">The sequence shown here is derived from an EMBL/GenBank/DDBJ whole genome shotgun (WGS) entry which is preliminary data.</text>
</comment>
<evidence type="ECO:0000313" key="3">
    <source>
        <dbReference type="Proteomes" id="UP001461163"/>
    </source>
</evidence>
<gene>
    <name evidence="2" type="ORF">WNY77_19235</name>
</gene>
<dbReference type="InterPro" id="IPR004119">
    <property type="entry name" value="EcKL"/>
</dbReference>
<organism evidence="2 3">
    <name type="scientific">Paraglaciecola mesophila</name>
    <dbReference type="NCBI Taxonomy" id="197222"/>
    <lineage>
        <taxon>Bacteria</taxon>
        <taxon>Pseudomonadati</taxon>
        <taxon>Pseudomonadota</taxon>
        <taxon>Gammaproteobacteria</taxon>
        <taxon>Alteromonadales</taxon>
        <taxon>Alteromonadaceae</taxon>
        <taxon>Paraglaciecola</taxon>
    </lineage>
</organism>
<dbReference type="PANTHER" id="PTHR11012">
    <property type="entry name" value="PROTEIN KINASE-LIKE DOMAIN-CONTAINING"/>
    <property type="match status" value="1"/>
</dbReference>
<name>A0ABU9T087_9ALTE</name>
<protein>
    <submittedName>
        <fullName evidence="2">Phosphotransferase</fullName>
    </submittedName>
</protein>